<protein>
    <submittedName>
        <fullName evidence="2">Uncharacterized protein</fullName>
    </submittedName>
</protein>
<accession>A0ABV7HJU2</accession>
<dbReference type="RefSeq" id="WP_386722930.1">
    <property type="nucleotide sequence ID" value="NZ_JBHRSZ010000007.1"/>
</dbReference>
<gene>
    <name evidence="2" type="ORF">ACFOEK_18355</name>
</gene>
<feature type="signal peptide" evidence="1">
    <location>
        <begin position="1"/>
        <end position="18"/>
    </location>
</feature>
<reference evidence="3" key="1">
    <citation type="journal article" date="2019" name="Int. J. Syst. Evol. Microbiol.">
        <title>The Global Catalogue of Microorganisms (GCM) 10K type strain sequencing project: providing services to taxonomists for standard genome sequencing and annotation.</title>
        <authorList>
            <consortium name="The Broad Institute Genomics Platform"/>
            <consortium name="The Broad Institute Genome Sequencing Center for Infectious Disease"/>
            <person name="Wu L."/>
            <person name="Ma J."/>
        </authorList>
    </citation>
    <scope>NUCLEOTIDE SEQUENCE [LARGE SCALE GENOMIC DNA]</scope>
    <source>
        <strain evidence="3">KCTC 52438</strain>
    </source>
</reference>
<feature type="chain" id="PRO_5046241078" evidence="1">
    <location>
        <begin position="19"/>
        <end position="199"/>
    </location>
</feature>
<organism evidence="2 3">
    <name type="scientific">Litoribrevibacter euphylliae</name>
    <dbReference type="NCBI Taxonomy" id="1834034"/>
    <lineage>
        <taxon>Bacteria</taxon>
        <taxon>Pseudomonadati</taxon>
        <taxon>Pseudomonadota</taxon>
        <taxon>Gammaproteobacteria</taxon>
        <taxon>Oceanospirillales</taxon>
        <taxon>Oceanospirillaceae</taxon>
        <taxon>Litoribrevibacter</taxon>
    </lineage>
</organism>
<proteinExistence type="predicted"/>
<evidence type="ECO:0000313" key="3">
    <source>
        <dbReference type="Proteomes" id="UP001595476"/>
    </source>
</evidence>
<evidence type="ECO:0000313" key="2">
    <source>
        <dbReference type="EMBL" id="MFC3153009.1"/>
    </source>
</evidence>
<keyword evidence="3" id="KW-1185">Reference proteome</keyword>
<dbReference type="Proteomes" id="UP001595476">
    <property type="component" value="Unassembled WGS sequence"/>
</dbReference>
<comment type="caution">
    <text evidence="2">The sequence shown here is derived from an EMBL/GenBank/DDBJ whole genome shotgun (WGS) entry which is preliminary data.</text>
</comment>
<dbReference type="EMBL" id="JBHRSZ010000007">
    <property type="protein sequence ID" value="MFC3153009.1"/>
    <property type="molecule type" value="Genomic_DNA"/>
</dbReference>
<sequence length="199" mass="23278">MKSLFLIMLIVLTTKTWAYTCEQEVARTYFKLVDEAKNNRHGLIKFFSPKSQAAMRLFYEENYYDGPFRGLDTVNGYKEYKVNMESRYVATTFNILSYYVGFCDETASLEIYYLDTVNRLIKKVMNFTLYDGTWLIDSQLIVAVDKDDVRGVELNYPIHSEEMEGCLIDAYLIKDPDMRLLEYYACFDSIEDPEIVTDG</sequence>
<name>A0ABV7HJU2_9GAMM</name>
<keyword evidence="1" id="KW-0732">Signal</keyword>
<evidence type="ECO:0000256" key="1">
    <source>
        <dbReference type="SAM" id="SignalP"/>
    </source>
</evidence>